<dbReference type="Proteomes" id="UP000735302">
    <property type="component" value="Unassembled WGS sequence"/>
</dbReference>
<proteinExistence type="predicted"/>
<keyword evidence="2" id="KW-1185">Reference proteome</keyword>
<accession>A0AAV3YXH6</accession>
<evidence type="ECO:0000313" key="1">
    <source>
        <dbReference type="EMBL" id="GFN87242.1"/>
    </source>
</evidence>
<dbReference type="AlphaFoldDB" id="A0AAV3YXH6"/>
<comment type="caution">
    <text evidence="1">The sequence shown here is derived from an EMBL/GenBank/DDBJ whole genome shotgun (WGS) entry which is preliminary data.</text>
</comment>
<gene>
    <name evidence="1" type="ORF">PoB_001374800</name>
</gene>
<sequence>MIANICSRQGTRRRRSDANGGISEKAMFVPSHFVPLSQKVFCYSGDELYDDKTFVIRLLVYKRVPCEQVRQHHDV</sequence>
<evidence type="ECO:0000313" key="2">
    <source>
        <dbReference type="Proteomes" id="UP000735302"/>
    </source>
</evidence>
<protein>
    <submittedName>
        <fullName evidence="1">Uncharacterized protein</fullName>
    </submittedName>
</protein>
<reference evidence="1 2" key="1">
    <citation type="journal article" date="2021" name="Elife">
        <title>Chloroplast acquisition without the gene transfer in kleptoplastic sea slugs, Plakobranchus ocellatus.</title>
        <authorList>
            <person name="Maeda T."/>
            <person name="Takahashi S."/>
            <person name="Yoshida T."/>
            <person name="Shimamura S."/>
            <person name="Takaki Y."/>
            <person name="Nagai Y."/>
            <person name="Toyoda A."/>
            <person name="Suzuki Y."/>
            <person name="Arimoto A."/>
            <person name="Ishii H."/>
            <person name="Satoh N."/>
            <person name="Nishiyama T."/>
            <person name="Hasebe M."/>
            <person name="Maruyama T."/>
            <person name="Minagawa J."/>
            <person name="Obokata J."/>
            <person name="Shigenobu S."/>
        </authorList>
    </citation>
    <scope>NUCLEOTIDE SEQUENCE [LARGE SCALE GENOMIC DNA]</scope>
</reference>
<name>A0AAV3YXH6_9GAST</name>
<organism evidence="1 2">
    <name type="scientific">Plakobranchus ocellatus</name>
    <dbReference type="NCBI Taxonomy" id="259542"/>
    <lineage>
        <taxon>Eukaryota</taxon>
        <taxon>Metazoa</taxon>
        <taxon>Spiralia</taxon>
        <taxon>Lophotrochozoa</taxon>
        <taxon>Mollusca</taxon>
        <taxon>Gastropoda</taxon>
        <taxon>Heterobranchia</taxon>
        <taxon>Euthyneura</taxon>
        <taxon>Panpulmonata</taxon>
        <taxon>Sacoglossa</taxon>
        <taxon>Placobranchoidea</taxon>
        <taxon>Plakobranchidae</taxon>
        <taxon>Plakobranchus</taxon>
    </lineage>
</organism>
<dbReference type="EMBL" id="BLXT01001679">
    <property type="protein sequence ID" value="GFN87242.1"/>
    <property type="molecule type" value="Genomic_DNA"/>
</dbReference>